<accession>A0A9P5PRZ1</accession>
<feature type="transmembrane region" description="Helical" evidence="5">
    <location>
        <begin position="208"/>
        <end position="227"/>
    </location>
</feature>
<feature type="transmembrane region" description="Helical" evidence="5">
    <location>
        <begin position="12"/>
        <end position="30"/>
    </location>
</feature>
<dbReference type="Proteomes" id="UP000772434">
    <property type="component" value="Unassembled WGS sequence"/>
</dbReference>
<evidence type="ECO:0000256" key="4">
    <source>
        <dbReference type="ARBA" id="ARBA00023136"/>
    </source>
</evidence>
<dbReference type="InterPro" id="IPR000537">
    <property type="entry name" value="UbiA_prenyltransferase"/>
</dbReference>
<sequence length="244" mass="27668">MRTLPRSSKIFRSYLFLILWLTLYIYWFNLSNQITGVEEDRINKPDRPIPARKVTIPALWPETVCWVLMVALLCGTPLGKHWFFKNFVAMTISTWALLGASWKAIAPLTTRAEHFNLAISCWAGLLISISDLRDIRGDAAIGRRTLPLVVGTSEFRWMNTLFFIPISLMVLWGSGILSIAPVSLVAVHTFLGYRVMQDKGSYYDHKTYMVLTYTFCLVLATTALEGLDWNGNVTLGVEWLLGTL</sequence>
<dbReference type="Pfam" id="PF01040">
    <property type="entry name" value="UbiA"/>
    <property type="match status" value="1"/>
</dbReference>
<keyword evidence="4 5" id="KW-0472">Membrane</keyword>
<evidence type="ECO:0000313" key="6">
    <source>
        <dbReference type="EMBL" id="KAF9068321.1"/>
    </source>
</evidence>
<name>A0A9P5PRZ1_9AGAR</name>
<reference evidence="6" key="1">
    <citation type="submission" date="2020-11" db="EMBL/GenBank/DDBJ databases">
        <authorList>
            <consortium name="DOE Joint Genome Institute"/>
            <person name="Ahrendt S."/>
            <person name="Riley R."/>
            <person name="Andreopoulos W."/>
            <person name="Labutti K."/>
            <person name="Pangilinan J."/>
            <person name="Ruiz-Duenas F.J."/>
            <person name="Barrasa J.M."/>
            <person name="Sanchez-Garcia M."/>
            <person name="Camarero S."/>
            <person name="Miyauchi S."/>
            <person name="Serrano A."/>
            <person name="Linde D."/>
            <person name="Babiker R."/>
            <person name="Drula E."/>
            <person name="Ayuso-Fernandez I."/>
            <person name="Pacheco R."/>
            <person name="Padilla G."/>
            <person name="Ferreira P."/>
            <person name="Barriuso J."/>
            <person name="Kellner H."/>
            <person name="Castanera R."/>
            <person name="Alfaro M."/>
            <person name="Ramirez L."/>
            <person name="Pisabarro A.G."/>
            <person name="Kuo A."/>
            <person name="Tritt A."/>
            <person name="Lipzen A."/>
            <person name="He G."/>
            <person name="Yan M."/>
            <person name="Ng V."/>
            <person name="Cullen D."/>
            <person name="Martin F."/>
            <person name="Rosso M.-N."/>
            <person name="Henrissat B."/>
            <person name="Hibbett D."/>
            <person name="Martinez A.T."/>
            <person name="Grigoriev I.V."/>
        </authorList>
    </citation>
    <scope>NUCLEOTIDE SEQUENCE</scope>
    <source>
        <strain evidence="6">AH 40177</strain>
    </source>
</reference>
<feature type="transmembrane region" description="Helical" evidence="5">
    <location>
        <begin position="87"/>
        <end position="105"/>
    </location>
</feature>
<keyword evidence="3 5" id="KW-1133">Transmembrane helix</keyword>
<dbReference type="OrthoDB" id="434972at2759"/>
<dbReference type="GO" id="GO:0016020">
    <property type="term" value="C:membrane"/>
    <property type="evidence" value="ECO:0007669"/>
    <property type="project" value="UniProtKB-SubCell"/>
</dbReference>
<organism evidence="6 7">
    <name type="scientific">Rhodocollybia butyracea</name>
    <dbReference type="NCBI Taxonomy" id="206335"/>
    <lineage>
        <taxon>Eukaryota</taxon>
        <taxon>Fungi</taxon>
        <taxon>Dikarya</taxon>
        <taxon>Basidiomycota</taxon>
        <taxon>Agaricomycotina</taxon>
        <taxon>Agaricomycetes</taxon>
        <taxon>Agaricomycetidae</taxon>
        <taxon>Agaricales</taxon>
        <taxon>Marasmiineae</taxon>
        <taxon>Omphalotaceae</taxon>
        <taxon>Rhodocollybia</taxon>
    </lineage>
</organism>
<evidence type="ECO:0000313" key="7">
    <source>
        <dbReference type="Proteomes" id="UP000772434"/>
    </source>
</evidence>
<comment type="caution">
    <text evidence="6">The sequence shown here is derived from an EMBL/GenBank/DDBJ whole genome shotgun (WGS) entry which is preliminary data.</text>
</comment>
<comment type="subcellular location">
    <subcellularLocation>
        <location evidence="1">Membrane</location>
        <topology evidence="1">Multi-pass membrane protein</topology>
    </subcellularLocation>
</comment>
<dbReference type="AlphaFoldDB" id="A0A9P5PRZ1"/>
<feature type="transmembrane region" description="Helical" evidence="5">
    <location>
        <begin position="162"/>
        <end position="187"/>
    </location>
</feature>
<dbReference type="PANTHER" id="PTHR42723">
    <property type="entry name" value="CHLOROPHYLL SYNTHASE"/>
    <property type="match status" value="1"/>
</dbReference>
<dbReference type="Gene3D" id="1.10.357.140">
    <property type="entry name" value="UbiA prenyltransferase"/>
    <property type="match status" value="1"/>
</dbReference>
<evidence type="ECO:0000256" key="2">
    <source>
        <dbReference type="ARBA" id="ARBA00022692"/>
    </source>
</evidence>
<dbReference type="GO" id="GO:0016765">
    <property type="term" value="F:transferase activity, transferring alkyl or aryl (other than methyl) groups"/>
    <property type="evidence" value="ECO:0007669"/>
    <property type="project" value="InterPro"/>
</dbReference>
<keyword evidence="2 5" id="KW-0812">Transmembrane</keyword>
<gene>
    <name evidence="6" type="ORF">BDP27DRAFT_1327449</name>
</gene>
<dbReference type="InterPro" id="IPR050475">
    <property type="entry name" value="Prenyltransferase_related"/>
</dbReference>
<keyword evidence="7" id="KW-1185">Reference proteome</keyword>
<proteinExistence type="predicted"/>
<evidence type="ECO:0000256" key="5">
    <source>
        <dbReference type="SAM" id="Phobius"/>
    </source>
</evidence>
<evidence type="ECO:0000256" key="1">
    <source>
        <dbReference type="ARBA" id="ARBA00004141"/>
    </source>
</evidence>
<dbReference type="PANTHER" id="PTHR42723:SF1">
    <property type="entry name" value="CHLOROPHYLL SYNTHASE, CHLOROPLASTIC"/>
    <property type="match status" value="1"/>
</dbReference>
<evidence type="ECO:0000256" key="3">
    <source>
        <dbReference type="ARBA" id="ARBA00022989"/>
    </source>
</evidence>
<dbReference type="InterPro" id="IPR044878">
    <property type="entry name" value="UbiA_sf"/>
</dbReference>
<protein>
    <submittedName>
        <fullName evidence="6">Uncharacterized protein</fullName>
    </submittedName>
</protein>
<dbReference type="EMBL" id="JADNRY010000062">
    <property type="protein sequence ID" value="KAF9068321.1"/>
    <property type="molecule type" value="Genomic_DNA"/>
</dbReference>
<feature type="transmembrane region" description="Helical" evidence="5">
    <location>
        <begin position="54"/>
        <end position="75"/>
    </location>
</feature>